<dbReference type="InterPro" id="IPR016181">
    <property type="entry name" value="Acyl_CoA_acyltransferase"/>
</dbReference>
<dbReference type="Proteomes" id="UP000095594">
    <property type="component" value="Unassembled WGS sequence"/>
</dbReference>
<dbReference type="AlphaFoldDB" id="A0A174CS72"/>
<evidence type="ECO:0000259" key="1">
    <source>
        <dbReference type="PROSITE" id="PS51186"/>
    </source>
</evidence>
<protein>
    <submittedName>
        <fullName evidence="2">GNAT family acetyltransferase</fullName>
    </submittedName>
</protein>
<sequence>MKFKEITLSDIDIISNIYTETFSSEPWNEPWTKEISNKRLKQMINCEGFFGLIAYEGDSPVGMILGNEEYSFRGLEFYIKEFCTSNTVRGKGVGTFILNEFQERLKSRGVSEVWLLTSKEETTEGFYNRRGYTSCNDWVLMRKKL</sequence>
<dbReference type="GO" id="GO:0016747">
    <property type="term" value="F:acyltransferase activity, transferring groups other than amino-acyl groups"/>
    <property type="evidence" value="ECO:0007669"/>
    <property type="project" value="InterPro"/>
</dbReference>
<dbReference type="Pfam" id="PF00583">
    <property type="entry name" value="Acetyltransf_1"/>
    <property type="match status" value="1"/>
</dbReference>
<evidence type="ECO:0000313" key="2">
    <source>
        <dbReference type="EMBL" id="CUO16212.1"/>
    </source>
</evidence>
<dbReference type="EMBL" id="CYZX01000006">
    <property type="protein sequence ID" value="CUO16212.1"/>
    <property type="molecule type" value="Genomic_DNA"/>
</dbReference>
<dbReference type="Gene3D" id="3.40.630.30">
    <property type="match status" value="1"/>
</dbReference>
<dbReference type="SUPFAM" id="SSF55729">
    <property type="entry name" value="Acyl-CoA N-acyltransferases (Nat)"/>
    <property type="match status" value="1"/>
</dbReference>
<feature type="domain" description="N-acetyltransferase" evidence="1">
    <location>
        <begin position="1"/>
        <end position="145"/>
    </location>
</feature>
<name>A0A174CS72_9CLOT</name>
<evidence type="ECO:0000313" key="3">
    <source>
        <dbReference type="Proteomes" id="UP000095594"/>
    </source>
</evidence>
<dbReference type="PROSITE" id="PS51186">
    <property type="entry name" value="GNAT"/>
    <property type="match status" value="1"/>
</dbReference>
<dbReference type="RefSeq" id="WP_055264582.1">
    <property type="nucleotide sequence ID" value="NZ_CABIXQ010000006.1"/>
</dbReference>
<organism evidence="2 3">
    <name type="scientific">Clostridium disporicum</name>
    <dbReference type="NCBI Taxonomy" id="84024"/>
    <lineage>
        <taxon>Bacteria</taxon>
        <taxon>Bacillati</taxon>
        <taxon>Bacillota</taxon>
        <taxon>Clostridia</taxon>
        <taxon>Eubacteriales</taxon>
        <taxon>Clostridiaceae</taxon>
        <taxon>Clostridium</taxon>
    </lineage>
</organism>
<accession>A0A174CS72</accession>
<dbReference type="CDD" id="cd04301">
    <property type="entry name" value="NAT_SF"/>
    <property type="match status" value="1"/>
</dbReference>
<dbReference type="InterPro" id="IPR000182">
    <property type="entry name" value="GNAT_dom"/>
</dbReference>
<gene>
    <name evidence="2" type="ORF">ERS852471_01047</name>
</gene>
<dbReference type="OrthoDB" id="9775804at2"/>
<reference evidence="2 3" key="1">
    <citation type="submission" date="2015-09" db="EMBL/GenBank/DDBJ databases">
        <authorList>
            <consortium name="Pathogen Informatics"/>
        </authorList>
    </citation>
    <scope>NUCLEOTIDE SEQUENCE [LARGE SCALE GENOMIC DNA]</scope>
    <source>
        <strain evidence="2 3">2789STDY5834856</strain>
    </source>
</reference>
<keyword evidence="2" id="KW-0808">Transferase</keyword>
<proteinExistence type="predicted"/>